<feature type="coiled-coil region" evidence="1">
    <location>
        <begin position="11"/>
        <end position="64"/>
    </location>
</feature>
<feature type="compositionally biased region" description="Low complexity" evidence="2">
    <location>
        <begin position="86"/>
        <end position="99"/>
    </location>
</feature>
<evidence type="ECO:0000313" key="3">
    <source>
        <dbReference type="EMBL" id="AFL75089.1"/>
    </source>
</evidence>
<dbReference type="KEGG" id="tvi:Thivi_3212"/>
<dbReference type="RefSeq" id="WP_014779502.1">
    <property type="nucleotide sequence ID" value="NC_018012.1"/>
</dbReference>
<keyword evidence="4" id="KW-1185">Reference proteome</keyword>
<keyword evidence="1" id="KW-0175">Coiled coil</keyword>
<evidence type="ECO:0000256" key="1">
    <source>
        <dbReference type="SAM" id="Coils"/>
    </source>
</evidence>
<dbReference type="EMBL" id="CP003154">
    <property type="protein sequence ID" value="AFL75089.1"/>
    <property type="molecule type" value="Genomic_DNA"/>
</dbReference>
<evidence type="ECO:0000313" key="4">
    <source>
        <dbReference type="Proteomes" id="UP000006062"/>
    </source>
</evidence>
<organism evidence="3 4">
    <name type="scientific">Thiocystis violascens (strain ATCC 17096 / DSM 198 / 6111)</name>
    <name type="common">Chromatium violascens</name>
    <dbReference type="NCBI Taxonomy" id="765911"/>
    <lineage>
        <taxon>Bacteria</taxon>
        <taxon>Pseudomonadati</taxon>
        <taxon>Pseudomonadota</taxon>
        <taxon>Gammaproteobacteria</taxon>
        <taxon>Chromatiales</taxon>
        <taxon>Chromatiaceae</taxon>
        <taxon>Thiocystis</taxon>
    </lineage>
</organism>
<proteinExistence type="predicted"/>
<protein>
    <submittedName>
        <fullName evidence="3">Uncharacterized protein</fullName>
    </submittedName>
</protein>
<dbReference type="Proteomes" id="UP000006062">
    <property type="component" value="Chromosome"/>
</dbReference>
<gene>
    <name evidence="3" type="ordered locus">Thivi_3212</name>
</gene>
<sequence length="99" mass="11727">MDPDPIHCEMINLDEHRLTRLEQAIERTRRKLDVVGIRLDWLGRKLLKAELEKADLRRQLAERTWEFNLLRHRLKQGPQVSQTDASRSTTTVRVSTVRD</sequence>
<dbReference type="HOGENOM" id="CLU_2319241_0_0_6"/>
<dbReference type="AlphaFoldDB" id="I3YDM1"/>
<evidence type="ECO:0000256" key="2">
    <source>
        <dbReference type="SAM" id="MobiDB-lite"/>
    </source>
</evidence>
<accession>I3YDM1</accession>
<reference evidence="3 4" key="1">
    <citation type="submission" date="2012-06" db="EMBL/GenBank/DDBJ databases">
        <title>Complete sequence of Thiocystis violascens DSM 198.</title>
        <authorList>
            <consortium name="US DOE Joint Genome Institute"/>
            <person name="Lucas S."/>
            <person name="Han J."/>
            <person name="Lapidus A."/>
            <person name="Cheng J.-F."/>
            <person name="Goodwin L."/>
            <person name="Pitluck S."/>
            <person name="Peters L."/>
            <person name="Ovchinnikova G."/>
            <person name="Teshima H."/>
            <person name="Detter J.C."/>
            <person name="Han C."/>
            <person name="Tapia R."/>
            <person name="Land M."/>
            <person name="Hauser L."/>
            <person name="Kyrpides N."/>
            <person name="Ivanova N."/>
            <person name="Pagani I."/>
            <person name="Vogl K."/>
            <person name="Liu Z."/>
            <person name="Frigaard N.-U."/>
            <person name="Bryant D."/>
            <person name="Woyke T."/>
        </authorList>
    </citation>
    <scope>NUCLEOTIDE SEQUENCE [LARGE SCALE GENOMIC DNA]</scope>
    <source>
        <strain evidence="4">ATCC 17096 / DSM 198 / 6111</strain>
    </source>
</reference>
<dbReference type="eggNOG" id="ENOG50343YE">
    <property type="taxonomic scope" value="Bacteria"/>
</dbReference>
<name>I3YDM1_THIV6</name>
<feature type="region of interest" description="Disordered" evidence="2">
    <location>
        <begin position="76"/>
        <end position="99"/>
    </location>
</feature>